<dbReference type="GO" id="GO:0006457">
    <property type="term" value="P:protein folding"/>
    <property type="evidence" value="ECO:0007669"/>
    <property type="project" value="InterPro"/>
</dbReference>
<reference evidence="7 8" key="1">
    <citation type="submission" date="2015-06" db="EMBL/GenBank/DDBJ databases">
        <title>Investigation of pathophysiology for high-risk pregnancy and development of treatment modality based on it.</title>
        <authorList>
            <person name="Kim B.-C."/>
            <person name="Lim S."/>
        </authorList>
    </citation>
    <scope>NUCLEOTIDE SEQUENCE [LARGE SCALE GENOMIC DNA]</scope>
    <source>
        <strain evidence="7 8">AD1-86</strain>
    </source>
</reference>
<dbReference type="CDD" id="cd00446">
    <property type="entry name" value="GrpE"/>
    <property type="match status" value="1"/>
</dbReference>
<dbReference type="GO" id="GO:0051087">
    <property type="term" value="F:protein-folding chaperone binding"/>
    <property type="evidence" value="ECO:0007669"/>
    <property type="project" value="InterPro"/>
</dbReference>
<dbReference type="InterPro" id="IPR000740">
    <property type="entry name" value="GrpE"/>
</dbReference>
<feature type="compositionally biased region" description="Low complexity" evidence="6">
    <location>
        <begin position="29"/>
        <end position="44"/>
    </location>
</feature>
<dbReference type="SUPFAM" id="SSF51064">
    <property type="entry name" value="Head domain of nucleotide exchange factor GrpE"/>
    <property type="match status" value="1"/>
</dbReference>
<feature type="compositionally biased region" description="Basic and acidic residues" evidence="6">
    <location>
        <begin position="1"/>
        <end position="21"/>
    </location>
</feature>
<comment type="subcellular location">
    <subcellularLocation>
        <location evidence="3">Cytoplasm</location>
    </subcellularLocation>
</comment>
<dbReference type="PRINTS" id="PR00773">
    <property type="entry name" value="GRPEPROTEIN"/>
</dbReference>
<evidence type="ECO:0000256" key="3">
    <source>
        <dbReference type="HAMAP-Rule" id="MF_01151"/>
    </source>
</evidence>
<keyword evidence="3" id="KW-0963">Cytoplasm</keyword>
<sequence length="215" mass="23099">MSENDKPFTFTDKRTSTKGEEPDMNEQQPGGAPEETPAPAAATANSTDTPEGAEVDDLSAEAGALYESAVAETEALKAKVNELEEQLKRDQAEYVNSRRRIEQSAVVGQQQAVAKVLTSLLSVLDDIELARQHGDIAEGSPFASITSKLEEALGAHGLVRYGEVGEEFDPEKHEALMHSSSDEAEATSLEVIMQPGYMMGERVLRPARVGTVGPN</sequence>
<comment type="function">
    <text evidence="3">Participates actively in the response to hyperosmotic and heat shock by preventing the aggregation of stress-denatured proteins, in association with DnaK and GrpE. It is the nucleotide exchange factor for DnaK and may function as a thermosensor. Unfolded proteins bind initially to DnaJ; upon interaction with the DnaJ-bound protein, DnaK hydrolyzes its bound ATP, resulting in the formation of a stable complex. GrpE releases ADP from DnaK; ATP binding to DnaK triggers the release of the substrate protein, thus completing the reaction cycle. Several rounds of ATP-dependent interactions between DnaJ, DnaK and GrpE are required for fully efficient folding.</text>
</comment>
<evidence type="ECO:0000256" key="2">
    <source>
        <dbReference type="ARBA" id="ARBA00023186"/>
    </source>
</evidence>
<keyword evidence="3" id="KW-0346">Stress response</keyword>
<dbReference type="PANTHER" id="PTHR21237:SF23">
    <property type="entry name" value="GRPE PROTEIN HOMOLOG, MITOCHONDRIAL"/>
    <property type="match status" value="1"/>
</dbReference>
<dbReference type="InterPro" id="IPR013805">
    <property type="entry name" value="GrpE_CC"/>
</dbReference>
<name>A0A1B0ZH69_9MICO</name>
<dbReference type="STRING" id="1630135.DAD186_08050"/>
<dbReference type="Gene3D" id="2.30.22.10">
    <property type="entry name" value="Head domain of nucleotide exchange factor GrpE"/>
    <property type="match status" value="1"/>
</dbReference>
<comment type="similarity">
    <text evidence="1 3 4">Belongs to the GrpE family.</text>
</comment>
<dbReference type="SUPFAM" id="SSF58014">
    <property type="entry name" value="Coiled-coil domain of nucleotide exchange factor GrpE"/>
    <property type="match status" value="1"/>
</dbReference>
<dbReference type="EMBL" id="CP012117">
    <property type="protein sequence ID" value="ANP27355.1"/>
    <property type="molecule type" value="Genomic_DNA"/>
</dbReference>
<evidence type="ECO:0000256" key="6">
    <source>
        <dbReference type="SAM" id="MobiDB-lite"/>
    </source>
</evidence>
<dbReference type="InterPro" id="IPR009012">
    <property type="entry name" value="GrpE_head"/>
</dbReference>
<dbReference type="HAMAP" id="MF_01151">
    <property type="entry name" value="GrpE"/>
    <property type="match status" value="1"/>
</dbReference>
<dbReference type="GO" id="GO:0005737">
    <property type="term" value="C:cytoplasm"/>
    <property type="evidence" value="ECO:0007669"/>
    <property type="project" value="UniProtKB-SubCell"/>
</dbReference>
<dbReference type="GO" id="GO:0000774">
    <property type="term" value="F:adenyl-nucleotide exchange factor activity"/>
    <property type="evidence" value="ECO:0007669"/>
    <property type="project" value="InterPro"/>
</dbReference>
<keyword evidence="2 3" id="KW-0143">Chaperone</keyword>
<evidence type="ECO:0000256" key="4">
    <source>
        <dbReference type="RuleBase" id="RU004478"/>
    </source>
</evidence>
<evidence type="ECO:0000256" key="1">
    <source>
        <dbReference type="ARBA" id="ARBA00009054"/>
    </source>
</evidence>
<comment type="subunit">
    <text evidence="3">Homodimer.</text>
</comment>
<keyword evidence="5" id="KW-0175">Coiled coil</keyword>
<gene>
    <name evidence="3" type="primary">grpE</name>
    <name evidence="7" type="ORF">DAD186_08050</name>
</gene>
<dbReference type="AlphaFoldDB" id="A0A1B0ZH69"/>
<proteinExistence type="inferred from homology"/>
<dbReference type="GO" id="GO:0042803">
    <property type="term" value="F:protein homodimerization activity"/>
    <property type="evidence" value="ECO:0007669"/>
    <property type="project" value="InterPro"/>
</dbReference>
<accession>A0A1B0ZH69</accession>
<dbReference type="GO" id="GO:0051082">
    <property type="term" value="F:unfolded protein binding"/>
    <property type="evidence" value="ECO:0007669"/>
    <property type="project" value="TreeGrafter"/>
</dbReference>
<dbReference type="PATRIC" id="fig|1630135.4.peg.807"/>
<organism evidence="7 8">
    <name type="scientific">Dermabacter vaginalis</name>
    <dbReference type="NCBI Taxonomy" id="1630135"/>
    <lineage>
        <taxon>Bacteria</taxon>
        <taxon>Bacillati</taxon>
        <taxon>Actinomycetota</taxon>
        <taxon>Actinomycetes</taxon>
        <taxon>Micrococcales</taxon>
        <taxon>Dermabacteraceae</taxon>
        <taxon>Dermabacter</taxon>
    </lineage>
</organism>
<dbReference type="RefSeq" id="WP_065247577.1">
    <property type="nucleotide sequence ID" value="NZ_CP012117.1"/>
</dbReference>
<feature type="region of interest" description="Disordered" evidence="6">
    <location>
        <begin position="1"/>
        <end position="61"/>
    </location>
</feature>
<protein>
    <recommendedName>
        <fullName evidence="3">Protein GrpE</fullName>
    </recommendedName>
    <alternativeName>
        <fullName evidence="3">HSP-70 cofactor</fullName>
    </alternativeName>
</protein>
<evidence type="ECO:0000313" key="8">
    <source>
        <dbReference type="Proteomes" id="UP000092596"/>
    </source>
</evidence>
<dbReference type="Pfam" id="PF01025">
    <property type="entry name" value="GrpE"/>
    <property type="match status" value="1"/>
</dbReference>
<dbReference type="Gene3D" id="3.90.20.20">
    <property type="match status" value="1"/>
</dbReference>
<evidence type="ECO:0000256" key="5">
    <source>
        <dbReference type="SAM" id="Coils"/>
    </source>
</evidence>
<feature type="coiled-coil region" evidence="5">
    <location>
        <begin position="66"/>
        <end position="100"/>
    </location>
</feature>
<dbReference type="Proteomes" id="UP000092596">
    <property type="component" value="Chromosome"/>
</dbReference>
<evidence type="ECO:0000313" key="7">
    <source>
        <dbReference type="EMBL" id="ANP27355.1"/>
    </source>
</evidence>
<dbReference type="PANTHER" id="PTHR21237">
    <property type="entry name" value="GRPE PROTEIN"/>
    <property type="match status" value="1"/>
</dbReference>
<dbReference type="KEGG" id="dva:DAD186_08050"/>